<dbReference type="GO" id="GO:0008270">
    <property type="term" value="F:zinc ion binding"/>
    <property type="evidence" value="ECO:0007669"/>
    <property type="project" value="UniProtKB-KW"/>
</dbReference>
<evidence type="ECO:0000256" key="5">
    <source>
        <dbReference type="ARBA" id="ARBA00023015"/>
    </source>
</evidence>
<dbReference type="Gene3D" id="3.30.160.60">
    <property type="entry name" value="Classic Zinc Finger"/>
    <property type="match status" value="1"/>
</dbReference>
<feature type="compositionally biased region" description="Polar residues" evidence="9">
    <location>
        <begin position="176"/>
        <end position="187"/>
    </location>
</feature>
<dbReference type="InterPro" id="IPR036236">
    <property type="entry name" value="Znf_C2H2_sf"/>
</dbReference>
<evidence type="ECO:0000256" key="1">
    <source>
        <dbReference type="ARBA" id="ARBA00004123"/>
    </source>
</evidence>
<dbReference type="OrthoDB" id="780709at2759"/>
<evidence type="ECO:0000256" key="7">
    <source>
        <dbReference type="ARBA" id="ARBA00023242"/>
    </source>
</evidence>
<evidence type="ECO:0000256" key="4">
    <source>
        <dbReference type="ARBA" id="ARBA00022833"/>
    </source>
</evidence>
<protein>
    <recommendedName>
        <fullName evidence="10">C2H2-type domain-containing protein</fullName>
    </recommendedName>
</protein>
<name>A0A7N2KP07_QUELO</name>
<feature type="compositionally biased region" description="Polar residues" evidence="9">
    <location>
        <begin position="1"/>
        <end position="14"/>
    </location>
</feature>
<dbReference type="EnsemblPlants" id="QL01p029203:mrna">
    <property type="protein sequence ID" value="QL01p029203:mrna:CDS:1"/>
    <property type="gene ID" value="QL01p029203"/>
</dbReference>
<dbReference type="InterPro" id="IPR052426">
    <property type="entry name" value="Plant_dev_regulator"/>
</dbReference>
<keyword evidence="6" id="KW-0804">Transcription</keyword>
<feature type="region of interest" description="Disordered" evidence="9">
    <location>
        <begin position="129"/>
        <end position="187"/>
    </location>
</feature>
<keyword evidence="12" id="KW-1185">Reference proteome</keyword>
<evidence type="ECO:0000256" key="9">
    <source>
        <dbReference type="SAM" id="MobiDB-lite"/>
    </source>
</evidence>
<dbReference type="PROSITE" id="PS50157">
    <property type="entry name" value="ZINC_FINGER_C2H2_2"/>
    <property type="match status" value="1"/>
</dbReference>
<reference evidence="11 12" key="1">
    <citation type="journal article" date="2016" name="G3 (Bethesda)">
        <title>First Draft Assembly and Annotation of the Genome of a California Endemic Oak Quercus lobata Nee (Fagaceae).</title>
        <authorList>
            <person name="Sork V.L."/>
            <person name="Fitz-Gibbon S.T."/>
            <person name="Puiu D."/>
            <person name="Crepeau M."/>
            <person name="Gugger P.F."/>
            <person name="Sherman R."/>
            <person name="Stevens K."/>
            <person name="Langley C.H."/>
            <person name="Pellegrini M."/>
            <person name="Salzberg S.L."/>
        </authorList>
    </citation>
    <scope>NUCLEOTIDE SEQUENCE [LARGE SCALE GENOMIC DNA]</scope>
    <source>
        <strain evidence="11 12">cv. SW786</strain>
    </source>
</reference>
<dbReference type="PROSITE" id="PS00028">
    <property type="entry name" value="ZINC_FINGER_C2H2_1"/>
    <property type="match status" value="1"/>
</dbReference>
<dbReference type="OMA" id="TSRSYEC"/>
<keyword evidence="4" id="KW-0862">Zinc</keyword>
<keyword evidence="3 8" id="KW-0863">Zinc-finger</keyword>
<sequence length="187" mass="20787">MESDQPNLENSEQVNSDDHQGASQARSYDCTFCKRGFSNAQALGGHMNIHRKEKAVLKRVVTNKSQPSSNSTLPRNSSWPLETKPSSDERNTKKLPWMLASQQGDRDETHVGDEYYDQVQQLPLFVETSSQKDHKPGSRLHSNIEKDLSTTSTTHASSGSGIDLELRLGPEPQDPSAPTATQKFFCV</sequence>
<dbReference type="AlphaFoldDB" id="A0A7N2KP07"/>
<evidence type="ECO:0000256" key="3">
    <source>
        <dbReference type="ARBA" id="ARBA00022771"/>
    </source>
</evidence>
<feature type="compositionally biased region" description="Low complexity" evidence="9">
    <location>
        <begin position="149"/>
        <end position="161"/>
    </location>
</feature>
<dbReference type="RefSeq" id="XP_030925050.1">
    <property type="nucleotide sequence ID" value="XM_031069190.1"/>
</dbReference>
<keyword evidence="7" id="KW-0539">Nucleus</keyword>
<feature type="region of interest" description="Disordered" evidence="9">
    <location>
        <begin position="60"/>
        <end position="95"/>
    </location>
</feature>
<feature type="domain" description="C2H2-type" evidence="10">
    <location>
        <begin position="28"/>
        <end position="55"/>
    </location>
</feature>
<dbReference type="KEGG" id="qlo:115952107"/>
<dbReference type="Proteomes" id="UP000594261">
    <property type="component" value="Chromosome 1"/>
</dbReference>
<evidence type="ECO:0000256" key="8">
    <source>
        <dbReference type="PROSITE-ProRule" id="PRU00042"/>
    </source>
</evidence>
<dbReference type="Gramene" id="QL01p029203:mrna">
    <property type="protein sequence ID" value="QL01p029203:mrna:CDS:1"/>
    <property type="gene ID" value="QL01p029203"/>
</dbReference>
<dbReference type="InterPro" id="IPR013087">
    <property type="entry name" value="Znf_C2H2_type"/>
</dbReference>
<evidence type="ECO:0000313" key="11">
    <source>
        <dbReference type="EnsemblPlants" id="QL01p029203:mrna:CDS:1"/>
    </source>
</evidence>
<gene>
    <name evidence="11" type="primary">LOC115952107</name>
</gene>
<dbReference type="PANTHER" id="PTHR45801:SF111">
    <property type="entry name" value="C2H2 AND C2HC ZINC FINGERS SUPERFAMILY PROTEIN"/>
    <property type="match status" value="1"/>
</dbReference>
<proteinExistence type="predicted"/>
<dbReference type="GO" id="GO:0005634">
    <property type="term" value="C:nucleus"/>
    <property type="evidence" value="ECO:0007669"/>
    <property type="project" value="UniProtKB-SubCell"/>
</dbReference>
<evidence type="ECO:0000256" key="6">
    <source>
        <dbReference type="ARBA" id="ARBA00023163"/>
    </source>
</evidence>
<accession>A0A7N2KP07</accession>
<dbReference type="InParanoid" id="A0A7N2KP07"/>
<feature type="compositionally biased region" description="Polar residues" evidence="9">
    <location>
        <begin position="62"/>
        <end position="80"/>
    </location>
</feature>
<comment type="subcellular location">
    <subcellularLocation>
        <location evidence="1">Nucleus</location>
    </subcellularLocation>
</comment>
<dbReference type="GeneID" id="115952107"/>
<feature type="region of interest" description="Disordered" evidence="9">
    <location>
        <begin position="1"/>
        <end position="25"/>
    </location>
</feature>
<feature type="compositionally biased region" description="Basic and acidic residues" evidence="9">
    <location>
        <begin position="130"/>
        <end position="148"/>
    </location>
</feature>
<reference evidence="11" key="2">
    <citation type="submission" date="2021-01" db="UniProtKB">
        <authorList>
            <consortium name="EnsemblPlants"/>
        </authorList>
    </citation>
    <scope>IDENTIFICATION</scope>
</reference>
<dbReference type="EMBL" id="LRBV02000001">
    <property type="status" value="NOT_ANNOTATED_CDS"/>
    <property type="molecule type" value="Genomic_DNA"/>
</dbReference>
<evidence type="ECO:0000256" key="2">
    <source>
        <dbReference type="ARBA" id="ARBA00022723"/>
    </source>
</evidence>
<keyword evidence="5" id="KW-0805">Transcription regulation</keyword>
<dbReference type="PANTHER" id="PTHR45801">
    <property type="entry name" value="OS07G0101800 PROTEIN"/>
    <property type="match status" value="1"/>
</dbReference>
<evidence type="ECO:0000313" key="12">
    <source>
        <dbReference type="Proteomes" id="UP000594261"/>
    </source>
</evidence>
<evidence type="ECO:0000259" key="10">
    <source>
        <dbReference type="PROSITE" id="PS50157"/>
    </source>
</evidence>
<dbReference type="SUPFAM" id="SSF57667">
    <property type="entry name" value="beta-beta-alpha zinc fingers"/>
    <property type="match status" value="1"/>
</dbReference>
<organism evidence="11 12">
    <name type="scientific">Quercus lobata</name>
    <name type="common">Valley oak</name>
    <dbReference type="NCBI Taxonomy" id="97700"/>
    <lineage>
        <taxon>Eukaryota</taxon>
        <taxon>Viridiplantae</taxon>
        <taxon>Streptophyta</taxon>
        <taxon>Embryophyta</taxon>
        <taxon>Tracheophyta</taxon>
        <taxon>Spermatophyta</taxon>
        <taxon>Magnoliopsida</taxon>
        <taxon>eudicotyledons</taxon>
        <taxon>Gunneridae</taxon>
        <taxon>Pentapetalae</taxon>
        <taxon>rosids</taxon>
        <taxon>fabids</taxon>
        <taxon>Fagales</taxon>
        <taxon>Fagaceae</taxon>
        <taxon>Quercus</taxon>
    </lineage>
</organism>
<keyword evidence="2" id="KW-0479">Metal-binding</keyword>